<dbReference type="PANTHER" id="PTHR47365:SF1">
    <property type="entry name" value="F-BOX_KELCH-REPEAT PROTEIN"/>
    <property type="match status" value="1"/>
</dbReference>
<evidence type="ECO:0000313" key="2">
    <source>
        <dbReference type="Proteomes" id="UP001341840"/>
    </source>
</evidence>
<comment type="caution">
    <text evidence="1">The sequence shown here is derived from an EMBL/GenBank/DDBJ whole genome shotgun (WGS) entry which is preliminary data.</text>
</comment>
<dbReference type="PANTHER" id="PTHR47365">
    <property type="entry name" value="PLANT PROTEIN, PUTATIVE-RELATED"/>
    <property type="match status" value="1"/>
</dbReference>
<evidence type="ECO:0000313" key="1">
    <source>
        <dbReference type="EMBL" id="MED6156713.1"/>
    </source>
</evidence>
<reference evidence="1 2" key="1">
    <citation type="journal article" date="2023" name="Plants (Basel)">
        <title>Bridging the Gap: Combining Genomics and Transcriptomics Approaches to Understand Stylosanthes scabra, an Orphan Legume from the Brazilian Caatinga.</title>
        <authorList>
            <person name="Ferreira-Neto J.R.C."/>
            <person name="da Silva M.D."/>
            <person name="Binneck E."/>
            <person name="de Melo N.F."/>
            <person name="da Silva R.H."/>
            <person name="de Melo A.L.T.M."/>
            <person name="Pandolfi V."/>
            <person name="Bustamante F.O."/>
            <person name="Brasileiro-Vidal A.C."/>
            <person name="Benko-Iseppon A.M."/>
        </authorList>
    </citation>
    <scope>NUCLEOTIDE SEQUENCE [LARGE SCALE GENOMIC DNA]</scope>
    <source>
        <tissue evidence="1">Leaves</tissue>
    </source>
</reference>
<accession>A0ABU6U928</accession>
<name>A0ABU6U928_9FABA</name>
<sequence>MKDDFLSNHAIVAVFCPTKPTTDNKAIVPNSMELFNPSTNTWSYLTSVPGLIEGQILRGFCMVSLGDYIYIIGGLICHKEGVHVSDDSAELVDVGCSSAEVYDMLAKKWDLMAGMWQLDVPAA</sequence>
<proteinExistence type="predicted"/>
<protein>
    <submittedName>
        <fullName evidence="1">Uncharacterized protein</fullName>
    </submittedName>
</protein>
<dbReference type="EMBL" id="JASCZI010120877">
    <property type="protein sequence ID" value="MED6156713.1"/>
    <property type="molecule type" value="Genomic_DNA"/>
</dbReference>
<keyword evidence="2" id="KW-1185">Reference proteome</keyword>
<dbReference type="Gene3D" id="2.120.10.80">
    <property type="entry name" value="Kelch-type beta propeller"/>
    <property type="match status" value="1"/>
</dbReference>
<dbReference type="Proteomes" id="UP001341840">
    <property type="component" value="Unassembled WGS sequence"/>
</dbReference>
<dbReference type="SUPFAM" id="SSF117281">
    <property type="entry name" value="Kelch motif"/>
    <property type="match status" value="1"/>
</dbReference>
<dbReference type="InterPro" id="IPR015915">
    <property type="entry name" value="Kelch-typ_b-propeller"/>
</dbReference>
<organism evidence="1 2">
    <name type="scientific">Stylosanthes scabra</name>
    <dbReference type="NCBI Taxonomy" id="79078"/>
    <lineage>
        <taxon>Eukaryota</taxon>
        <taxon>Viridiplantae</taxon>
        <taxon>Streptophyta</taxon>
        <taxon>Embryophyta</taxon>
        <taxon>Tracheophyta</taxon>
        <taxon>Spermatophyta</taxon>
        <taxon>Magnoliopsida</taxon>
        <taxon>eudicotyledons</taxon>
        <taxon>Gunneridae</taxon>
        <taxon>Pentapetalae</taxon>
        <taxon>rosids</taxon>
        <taxon>fabids</taxon>
        <taxon>Fabales</taxon>
        <taxon>Fabaceae</taxon>
        <taxon>Papilionoideae</taxon>
        <taxon>50 kb inversion clade</taxon>
        <taxon>dalbergioids sensu lato</taxon>
        <taxon>Dalbergieae</taxon>
        <taxon>Pterocarpus clade</taxon>
        <taxon>Stylosanthes</taxon>
    </lineage>
</organism>
<gene>
    <name evidence="1" type="ORF">PIB30_016869</name>
</gene>